<dbReference type="Proteomes" id="UP000236752">
    <property type="component" value="Unassembled WGS sequence"/>
</dbReference>
<keyword evidence="2" id="KW-1185">Reference proteome</keyword>
<sequence>MLISNHQQASIMTRMTDVPSTAPRFTPSMIQSVATDAKPFAILTLGVERYEIADVMVDEEERLAFRPEGEDMWTALDRTIEDGWNRVGADIVASKPTALKAFLQTHAVRLSGNGVEDELEFDTLGTIWNVSLGSSGLAAVAFDDRAVVPVRYKDELPEDTRDKAIAILVKAIPDLREHFDEDIDLWAYRIASGVSILPVM</sequence>
<evidence type="ECO:0000313" key="2">
    <source>
        <dbReference type="Proteomes" id="UP000236752"/>
    </source>
</evidence>
<name>A0A1H5S2Q2_9RHOB</name>
<proteinExistence type="predicted"/>
<accession>A0A1H5S2Q2</accession>
<dbReference type="EMBL" id="FNUZ01000001">
    <property type="protein sequence ID" value="SEF44875.1"/>
    <property type="molecule type" value="Genomic_DNA"/>
</dbReference>
<organism evidence="1 2">
    <name type="scientific">Thalassococcus halodurans</name>
    <dbReference type="NCBI Taxonomy" id="373675"/>
    <lineage>
        <taxon>Bacteria</taxon>
        <taxon>Pseudomonadati</taxon>
        <taxon>Pseudomonadota</taxon>
        <taxon>Alphaproteobacteria</taxon>
        <taxon>Rhodobacterales</taxon>
        <taxon>Roseobacteraceae</taxon>
        <taxon>Thalassococcus</taxon>
    </lineage>
</organism>
<evidence type="ECO:0000313" key="1">
    <source>
        <dbReference type="EMBL" id="SEF44875.1"/>
    </source>
</evidence>
<reference evidence="1 2" key="1">
    <citation type="submission" date="2016-10" db="EMBL/GenBank/DDBJ databases">
        <authorList>
            <person name="de Groot N.N."/>
        </authorList>
    </citation>
    <scope>NUCLEOTIDE SEQUENCE [LARGE SCALE GENOMIC DNA]</scope>
    <source>
        <strain evidence="1 2">DSM 26915</strain>
    </source>
</reference>
<dbReference type="AlphaFoldDB" id="A0A1H5S2Q2"/>
<protein>
    <submittedName>
        <fullName evidence="1">Uncharacterized protein</fullName>
    </submittedName>
</protein>
<gene>
    <name evidence="1" type="ORF">SAMN04488045_0084</name>
</gene>